<dbReference type="EMBL" id="QUQM01000002">
    <property type="protein sequence ID" value="KAA8651870.1"/>
    <property type="molecule type" value="Genomic_DNA"/>
</dbReference>
<dbReference type="InterPro" id="IPR004879">
    <property type="entry name" value="Ssp411-like_TRX"/>
</dbReference>
<evidence type="ECO:0000313" key="4">
    <source>
        <dbReference type="EMBL" id="THC96322.1"/>
    </source>
</evidence>
<gene>
    <name evidence="3" type="ORF">ATNIH1004_000768</name>
    <name evidence="4" type="ORF">EYZ11_004181</name>
</gene>
<dbReference type="PANTHER" id="PTHR42899:SF1">
    <property type="entry name" value="SPERMATOGENESIS-ASSOCIATED PROTEIN 20"/>
    <property type="match status" value="1"/>
</dbReference>
<reference evidence="4 5" key="1">
    <citation type="submission" date="2019-03" db="EMBL/GenBank/DDBJ databases">
        <title>The genome sequence of a newly discovered highly antifungal drug resistant Aspergillus species, Aspergillus tanneri NIH 1004.</title>
        <authorList>
            <person name="Mounaud S."/>
            <person name="Singh I."/>
            <person name="Joardar V."/>
            <person name="Pakala S."/>
            <person name="Pakala S."/>
            <person name="Venepally P."/>
            <person name="Hoover J."/>
            <person name="Nierman W."/>
            <person name="Chung J."/>
            <person name="Losada L."/>
        </authorList>
    </citation>
    <scope>NUCLEOTIDE SEQUENCE [LARGE SCALE GENOMIC DNA]</scope>
    <source>
        <strain evidence="4 5">NIH1004</strain>
    </source>
</reference>
<dbReference type="VEuPathDB" id="FungiDB:EYZ11_004181"/>
<dbReference type="AlphaFoldDB" id="A0A4S3JLE4"/>
<dbReference type="EMBL" id="SOSA01000118">
    <property type="protein sequence ID" value="THC96322.1"/>
    <property type="molecule type" value="Genomic_DNA"/>
</dbReference>
<dbReference type="GeneID" id="54323470"/>
<evidence type="ECO:0000259" key="2">
    <source>
        <dbReference type="Pfam" id="PF03190"/>
    </source>
</evidence>
<dbReference type="Pfam" id="PF03190">
    <property type="entry name" value="Thioredox_DsbH"/>
    <property type="match status" value="1"/>
</dbReference>
<comment type="caution">
    <text evidence="4">The sequence shown here is derived from an EMBL/GenBank/DDBJ whole genome shotgun (WGS) entry which is preliminary data.</text>
</comment>
<dbReference type="SUPFAM" id="SSF48208">
    <property type="entry name" value="Six-hairpin glycosidases"/>
    <property type="match status" value="1"/>
</dbReference>
<dbReference type="GO" id="GO:0005975">
    <property type="term" value="P:carbohydrate metabolic process"/>
    <property type="evidence" value="ECO:0007669"/>
    <property type="project" value="InterPro"/>
</dbReference>
<dbReference type="GO" id="GO:0003824">
    <property type="term" value="F:catalytic activity"/>
    <property type="evidence" value="ECO:0007669"/>
    <property type="project" value="UniProtKB-ARBA"/>
</dbReference>
<feature type="domain" description="Spermatogenesis-associated protein 20-like TRX" evidence="2">
    <location>
        <begin position="22"/>
        <end position="187"/>
    </location>
</feature>
<dbReference type="Proteomes" id="UP000308092">
    <property type="component" value="Unassembled WGS sequence"/>
</dbReference>
<protein>
    <recommendedName>
        <fullName evidence="2">Spermatogenesis-associated protein 20-like TRX domain-containing protein</fullName>
    </recommendedName>
</protein>
<dbReference type="CDD" id="cd02955">
    <property type="entry name" value="SSP411"/>
    <property type="match status" value="1"/>
</dbReference>
<dbReference type="PANTHER" id="PTHR42899">
    <property type="entry name" value="SPERMATOGENESIS-ASSOCIATED PROTEIN 20"/>
    <property type="match status" value="1"/>
</dbReference>
<organism evidence="4 5">
    <name type="scientific">Aspergillus tanneri</name>
    <dbReference type="NCBI Taxonomy" id="1220188"/>
    <lineage>
        <taxon>Eukaryota</taxon>
        <taxon>Fungi</taxon>
        <taxon>Dikarya</taxon>
        <taxon>Ascomycota</taxon>
        <taxon>Pezizomycotina</taxon>
        <taxon>Eurotiomycetes</taxon>
        <taxon>Eurotiomycetidae</taxon>
        <taxon>Eurotiales</taxon>
        <taxon>Aspergillaceae</taxon>
        <taxon>Aspergillus</taxon>
        <taxon>Aspergillus subgen. Circumdati</taxon>
    </lineage>
</organism>
<dbReference type="InterPro" id="IPR008928">
    <property type="entry name" value="6-hairpin_glycosidase_sf"/>
</dbReference>
<reference evidence="3 6" key="2">
    <citation type="submission" date="2019-08" db="EMBL/GenBank/DDBJ databases">
        <title>The genome sequence of a newly discovered highly antifungal drug resistant Aspergillus species, Aspergillus tanneri NIH 1004.</title>
        <authorList>
            <person name="Mounaud S."/>
            <person name="Singh I."/>
            <person name="Joardar V."/>
            <person name="Pakala S."/>
            <person name="Pakala S."/>
            <person name="Venepally P."/>
            <person name="Chung J.K."/>
            <person name="Losada L."/>
            <person name="Nierman W.C."/>
        </authorList>
    </citation>
    <scope>NUCLEOTIDE SEQUENCE [LARGE SCALE GENOMIC DNA]</scope>
    <source>
        <strain evidence="3 6">NIH1004</strain>
    </source>
</reference>
<evidence type="ECO:0000256" key="1">
    <source>
        <dbReference type="SAM" id="MobiDB-lite"/>
    </source>
</evidence>
<dbReference type="InterPro" id="IPR024705">
    <property type="entry name" value="Ssp411"/>
</dbReference>
<evidence type="ECO:0000313" key="5">
    <source>
        <dbReference type="Proteomes" id="UP000308092"/>
    </source>
</evidence>
<dbReference type="PIRSF" id="PIRSF006402">
    <property type="entry name" value="UCP006402_thioredoxin"/>
    <property type="match status" value="1"/>
</dbReference>
<dbReference type="InterPro" id="IPR012341">
    <property type="entry name" value="6hp_glycosidase-like_sf"/>
</dbReference>
<dbReference type="OrthoDB" id="1923667at2759"/>
<dbReference type="SUPFAM" id="SSF52833">
    <property type="entry name" value="Thioredoxin-like"/>
    <property type="match status" value="1"/>
</dbReference>
<evidence type="ECO:0000313" key="6">
    <source>
        <dbReference type="Proteomes" id="UP000324241"/>
    </source>
</evidence>
<dbReference type="STRING" id="1220188.A0A4S3JLE4"/>
<dbReference type="RefSeq" id="XP_033431231.1">
    <property type="nucleotide sequence ID" value="XM_033565474.1"/>
</dbReference>
<dbReference type="Proteomes" id="UP000324241">
    <property type="component" value="Unassembled WGS sequence"/>
</dbReference>
<proteinExistence type="predicted"/>
<keyword evidence="5" id="KW-1185">Reference proteome</keyword>
<accession>A0A4S3JLE4</accession>
<dbReference type="Gene3D" id="1.50.10.10">
    <property type="match status" value="1"/>
</dbReference>
<dbReference type="Gene3D" id="3.40.30.10">
    <property type="entry name" value="Glutaredoxin"/>
    <property type="match status" value="1"/>
</dbReference>
<feature type="region of interest" description="Disordered" evidence="1">
    <location>
        <begin position="351"/>
        <end position="370"/>
    </location>
</feature>
<name>A0A4S3JLE4_9EURO</name>
<evidence type="ECO:0000313" key="3">
    <source>
        <dbReference type="EMBL" id="KAA8651870.1"/>
    </source>
</evidence>
<dbReference type="InterPro" id="IPR036249">
    <property type="entry name" value="Thioredoxin-like_sf"/>
</dbReference>
<sequence length="784" mass="87316">MAAPLDAHLRAGGTDPEPKLVNRLRDSRSPYVRGHMDNPVAWQLWDAEAIDLARRHNRLIFLSIGYSACHWCHVMEKESFMSQEVASILNESFIPIKVDREERPDIDDVYMNYVQATTGSGGWPLSVFLTPDLEPVFGGTYWPGPNSSSLPGSETIGFVEILEKLRDVWNTQQQRCRDSAKEITKQLREFAEEGTHTYQADRQSDEELDIELLEEAYQHFVSRYDTVHGGFSRAPKFPTPANLSFLLRLGTYPNAVSDVVGQKECENATAMAVNTLISMARGGIRDHIGHGFARYSVTSDWRLPHFEKMLYDQAQLLDVYLDAFKITHNPELLGAVYDLATYLTTSPIQSSTGAFHSSEDADSLPTPNDTEKREGAFYVWTLKELTQVLGHRDAGVCARHWGVLSDGNIAPEHDPHDEFMDQNVLSVKVTPSKLAREFGLGEDEVVKIIRSAKQKLRDYRERTRVRPDLDDKIIVAWNGLAIGALAKCSALFEDIESSKAVQCREAAAKAAAFIKENLFDKSTGKLWRVYRDGARGDTPGFADDYAYLISGLLDMYEATFDDSYLQFAEQLQKYLNGQFLAYAGSTPAGYYSTPSTMTAGMPGPLLRLKTGTESATPSVNGVIARNLLRLANLLEDEEYRTLCRQTCHSFAVEILQHPFLFVGLLDAIVGLEAGARNITGVFTTATITAGPEPSSGLLSRVDEPTSMRDLLVQKIRTEVSPGGSTCTTTASLVDIRPSHVGDFVGNQSFWLRTRNKLFKDLKPSEPAKNYLLICEKGSCRMVDI</sequence>